<evidence type="ECO:0000313" key="3">
    <source>
        <dbReference type="EMBL" id="KRS13762.1"/>
    </source>
</evidence>
<comment type="caution">
    <text evidence="3">The sequence shown here is derived from an EMBL/GenBank/DDBJ whole genome shotgun (WGS) entry which is preliminary data.</text>
</comment>
<dbReference type="OrthoDB" id="5862062at2"/>
<dbReference type="EMBL" id="LAXJ01000003">
    <property type="protein sequence ID" value="KRS13762.1"/>
    <property type="molecule type" value="Genomic_DNA"/>
</dbReference>
<dbReference type="Pfam" id="PF14145">
    <property type="entry name" value="YrhK"/>
    <property type="match status" value="1"/>
</dbReference>
<dbReference type="InterPro" id="IPR025424">
    <property type="entry name" value="YrhK_domain"/>
</dbReference>
<protein>
    <recommendedName>
        <fullName evidence="2">YrhK domain-containing protein</fullName>
    </recommendedName>
</protein>
<gene>
    <name evidence="3" type="ORF">XM53_04100</name>
</gene>
<dbReference type="AlphaFoldDB" id="A0A0T5NXW4"/>
<dbReference type="STRING" id="1641875.XM53_04100"/>
<proteinExistence type="predicted"/>
<dbReference type="PATRIC" id="fig|1641875.4.peg.2831"/>
<keyword evidence="4" id="KW-1185">Reference proteome</keyword>
<feature type="domain" description="YrhK" evidence="2">
    <location>
        <begin position="20"/>
        <end position="74"/>
    </location>
</feature>
<reference evidence="3 4" key="1">
    <citation type="submission" date="2015-04" db="EMBL/GenBank/DDBJ databases">
        <title>The draft genome sequence of Roseovarius sp.R12b.</title>
        <authorList>
            <person name="Li G."/>
            <person name="Lai Q."/>
            <person name="Shao Z."/>
            <person name="Yan P."/>
        </authorList>
    </citation>
    <scope>NUCLEOTIDE SEQUENCE [LARGE SCALE GENOMIC DNA]</scope>
    <source>
        <strain evidence="3 4">R12B</strain>
    </source>
</reference>
<feature type="transmembrane region" description="Helical" evidence="1">
    <location>
        <begin position="51"/>
        <end position="69"/>
    </location>
</feature>
<evidence type="ECO:0000313" key="4">
    <source>
        <dbReference type="Proteomes" id="UP000051295"/>
    </source>
</evidence>
<organism evidence="3 4">
    <name type="scientific">Roseovarius atlanticus</name>
    <dbReference type="NCBI Taxonomy" id="1641875"/>
    <lineage>
        <taxon>Bacteria</taxon>
        <taxon>Pseudomonadati</taxon>
        <taxon>Pseudomonadota</taxon>
        <taxon>Alphaproteobacteria</taxon>
        <taxon>Rhodobacterales</taxon>
        <taxon>Roseobacteraceae</taxon>
        <taxon>Roseovarius</taxon>
    </lineage>
</organism>
<keyword evidence="1" id="KW-0812">Transmembrane</keyword>
<feature type="transmembrane region" description="Helical" evidence="1">
    <location>
        <begin position="20"/>
        <end position="45"/>
    </location>
</feature>
<evidence type="ECO:0000259" key="2">
    <source>
        <dbReference type="Pfam" id="PF14145"/>
    </source>
</evidence>
<sequence>MQMFKDKRHVSAETRRLYAIFELLHTLADFVAAFSFLIGSILFLWKATETVAVWLFIVGSVFFCLKPTLKLIREVKLASIGDTEDLAERYRP</sequence>
<name>A0A0T5NXW4_9RHOB</name>
<keyword evidence="1" id="KW-0472">Membrane</keyword>
<dbReference type="RefSeq" id="WP_057790572.1">
    <property type="nucleotide sequence ID" value="NZ_LAXJ01000003.1"/>
</dbReference>
<accession>A0A0T5NXW4</accession>
<dbReference type="Proteomes" id="UP000051295">
    <property type="component" value="Unassembled WGS sequence"/>
</dbReference>
<keyword evidence="1" id="KW-1133">Transmembrane helix</keyword>
<evidence type="ECO:0000256" key="1">
    <source>
        <dbReference type="SAM" id="Phobius"/>
    </source>
</evidence>